<evidence type="ECO:0000313" key="2">
    <source>
        <dbReference type="Proteomes" id="UP001160508"/>
    </source>
</evidence>
<keyword evidence="2" id="KW-1185">Reference proteome</keyword>
<organism evidence="1 2">
    <name type="scientific">Bacteriophage sp</name>
    <dbReference type="NCBI Taxonomy" id="38018"/>
    <lineage>
        <taxon>Viruses</taxon>
    </lineage>
</organism>
<reference evidence="1" key="1">
    <citation type="submission" date="2022-07" db="EMBL/GenBank/DDBJ databases">
        <authorList>
            <person name="Nishijima S."/>
        </authorList>
    </citation>
    <scope>NUCLEOTIDE SEQUENCE</scope>
    <source>
        <strain evidence="1">1827_77749</strain>
    </source>
</reference>
<name>A0ABY5T6N4_9VIRU</name>
<accession>A0ABY5T6N4</accession>
<dbReference type="Proteomes" id="UP001160508">
    <property type="component" value="Segment"/>
</dbReference>
<dbReference type="EMBL" id="OP031061">
    <property type="protein sequence ID" value="UVN06035.1"/>
    <property type="molecule type" value="Genomic_DNA"/>
</dbReference>
<protein>
    <submittedName>
        <fullName evidence="1">Uncharacterized protein</fullName>
    </submittedName>
</protein>
<proteinExistence type="predicted"/>
<sequence>MKKIELSADEIKVIEQQINGEIEISTATEEQQVLLTGVIDKAEALLDELDAYDEMGDDLIKWFYGKYKSQAVSE</sequence>
<evidence type="ECO:0000313" key="1">
    <source>
        <dbReference type="EMBL" id="UVN06035.1"/>
    </source>
</evidence>